<dbReference type="EMBL" id="RBZP01000004">
    <property type="protein sequence ID" value="RKQ34242.1"/>
    <property type="molecule type" value="Genomic_DNA"/>
</dbReference>
<evidence type="ECO:0000259" key="3">
    <source>
        <dbReference type="Pfam" id="PF07261"/>
    </source>
</evidence>
<feature type="region of interest" description="Disordered" evidence="2">
    <location>
        <begin position="255"/>
        <end position="275"/>
    </location>
</feature>
<keyword evidence="5" id="KW-1185">Reference proteome</keyword>
<feature type="domain" description="DnaB/C C-terminal" evidence="3">
    <location>
        <begin position="157"/>
        <end position="225"/>
    </location>
</feature>
<name>A0A495A4A4_9BACI</name>
<accession>A0A495A4A4</accession>
<organism evidence="4 5">
    <name type="scientific">Oceanobacillus halophilus</name>
    <dbReference type="NCBI Taxonomy" id="930130"/>
    <lineage>
        <taxon>Bacteria</taxon>
        <taxon>Bacillati</taxon>
        <taxon>Bacillota</taxon>
        <taxon>Bacilli</taxon>
        <taxon>Bacillales</taxon>
        <taxon>Bacillaceae</taxon>
        <taxon>Oceanobacillus</taxon>
    </lineage>
</organism>
<dbReference type="PANTHER" id="PTHR37293">
    <property type="entry name" value="PHAGE REPLICATION PROTEIN-RELATED"/>
    <property type="match status" value="1"/>
</dbReference>
<comment type="similarity">
    <text evidence="1">Belongs to the DnaB/DnaD family.</text>
</comment>
<dbReference type="InterPro" id="IPR034829">
    <property type="entry name" value="DnaD-like_sf"/>
</dbReference>
<proteinExistence type="inferred from homology"/>
<comment type="caution">
    <text evidence="4">The sequence shown here is derived from an EMBL/GenBank/DDBJ whole genome shotgun (WGS) entry which is preliminary data.</text>
</comment>
<evidence type="ECO:0000313" key="4">
    <source>
        <dbReference type="EMBL" id="RKQ34242.1"/>
    </source>
</evidence>
<dbReference type="InterPro" id="IPR006343">
    <property type="entry name" value="DnaB/C_C"/>
</dbReference>
<feature type="compositionally biased region" description="Polar residues" evidence="2">
    <location>
        <begin position="127"/>
        <end position="139"/>
    </location>
</feature>
<protein>
    <submittedName>
        <fullName evidence="4">DnaD domain protein</fullName>
    </submittedName>
</protein>
<evidence type="ECO:0000256" key="1">
    <source>
        <dbReference type="ARBA" id="ARBA00093462"/>
    </source>
</evidence>
<dbReference type="Proteomes" id="UP000269301">
    <property type="component" value="Unassembled WGS sequence"/>
</dbReference>
<dbReference type="Pfam" id="PF07261">
    <property type="entry name" value="DnaB_2"/>
    <property type="match status" value="1"/>
</dbReference>
<dbReference type="SUPFAM" id="SSF158499">
    <property type="entry name" value="DnaD domain-like"/>
    <property type="match status" value="1"/>
</dbReference>
<reference evidence="4 5" key="1">
    <citation type="journal article" date="2016" name="Int. J. Syst. Evol. Microbiol.">
        <title>Oceanobacillus halophilus sp. nov., a novel moderately halophilic bacterium from a hypersaline lake.</title>
        <authorList>
            <person name="Amoozegar M.A."/>
            <person name="Bagheri M."/>
            <person name="Makhdoumi A."/>
            <person name="Nikou M.M."/>
            <person name="Fazeli S.A.S."/>
            <person name="Schumann P."/>
            <person name="Sproer C."/>
            <person name="Sanchez-Porro C."/>
            <person name="Ventosa A."/>
        </authorList>
    </citation>
    <scope>NUCLEOTIDE SEQUENCE [LARGE SCALE GENOMIC DNA]</scope>
    <source>
        <strain evidence="4 5">DSM 23996</strain>
    </source>
</reference>
<dbReference type="PANTHER" id="PTHR37293:SF5">
    <property type="entry name" value="DNA REPLICATION PROTEIN"/>
    <property type="match status" value="1"/>
</dbReference>
<feature type="region of interest" description="Disordered" evidence="2">
    <location>
        <begin position="118"/>
        <end position="150"/>
    </location>
</feature>
<dbReference type="InterPro" id="IPR053162">
    <property type="entry name" value="DnaD"/>
</dbReference>
<dbReference type="Gene3D" id="1.10.10.630">
    <property type="entry name" value="DnaD domain-like"/>
    <property type="match status" value="1"/>
</dbReference>
<evidence type="ECO:0000256" key="2">
    <source>
        <dbReference type="SAM" id="MobiDB-lite"/>
    </source>
</evidence>
<sequence>MLKMNYIKELNAFSVKQETNRLSLGAANLWHVLMAINNRAGWVKEFTVAMSLLCYKAVLSESTCKRARTELQEKGYIRYQSRGGNQAAVYSMISLCDFEGVEEAGGVAGKASGNVDGKAGGKVSGKVNDSASGNPSTLYKQKEKKIKGNRKEHAGTDAEIYFQRNFTEKIPETLHRWVQEVGEDLVLHAMNLAVEREKAEWRYVEGILRSWKKKGILTVEDAERERAQLQSGKKYYYAENRQRSSEIVPWWMDKHREESRKRSEEERRRMEEQDPNVVRERIERYKREMESDVGS</sequence>
<gene>
    <name evidence="4" type="ORF">D8M06_07600</name>
</gene>
<dbReference type="AlphaFoldDB" id="A0A495A4A4"/>
<evidence type="ECO:0000313" key="5">
    <source>
        <dbReference type="Proteomes" id="UP000269301"/>
    </source>
</evidence>
<dbReference type="NCBIfam" id="TIGR01446">
    <property type="entry name" value="DnaD_dom"/>
    <property type="match status" value="1"/>
</dbReference>